<keyword evidence="3" id="KW-1185">Reference proteome</keyword>
<protein>
    <submittedName>
        <fullName evidence="2">Uncharacterized protein</fullName>
    </submittedName>
</protein>
<keyword evidence="1" id="KW-0732">Signal</keyword>
<sequence length="158" mass="17895">MFIIYLVCILFGNELGSVKSDIGEGTMDISDLDKCFKATTCLDEEFVILKQCYAMMGEEATQKAINIVKESAEGANLKMVGLTVEELRDEYCAFTDEQKEAIFNEGIDPMLDFYARFCMSYKTKDQCDRLEAFMDCAFTIMDRYAEEGKCVVSEASEK</sequence>
<dbReference type="AlphaFoldDB" id="A0A4Y2IQ44"/>
<dbReference type="Proteomes" id="UP000499080">
    <property type="component" value="Unassembled WGS sequence"/>
</dbReference>
<comment type="caution">
    <text evidence="2">The sequence shown here is derived from an EMBL/GenBank/DDBJ whole genome shotgun (WGS) entry which is preliminary data.</text>
</comment>
<feature type="chain" id="PRO_5021284199" evidence="1">
    <location>
        <begin position="21"/>
        <end position="158"/>
    </location>
</feature>
<organism evidence="2 3">
    <name type="scientific">Araneus ventricosus</name>
    <name type="common">Orbweaver spider</name>
    <name type="synonym">Epeira ventricosa</name>
    <dbReference type="NCBI Taxonomy" id="182803"/>
    <lineage>
        <taxon>Eukaryota</taxon>
        <taxon>Metazoa</taxon>
        <taxon>Ecdysozoa</taxon>
        <taxon>Arthropoda</taxon>
        <taxon>Chelicerata</taxon>
        <taxon>Arachnida</taxon>
        <taxon>Araneae</taxon>
        <taxon>Araneomorphae</taxon>
        <taxon>Entelegynae</taxon>
        <taxon>Araneoidea</taxon>
        <taxon>Araneidae</taxon>
        <taxon>Araneus</taxon>
    </lineage>
</organism>
<dbReference type="EMBL" id="BGPR01002853">
    <property type="protein sequence ID" value="GBM79991.1"/>
    <property type="molecule type" value="Genomic_DNA"/>
</dbReference>
<name>A0A4Y2IQ44_ARAVE</name>
<gene>
    <name evidence="2" type="ORF">AVEN_47458_1</name>
</gene>
<feature type="signal peptide" evidence="1">
    <location>
        <begin position="1"/>
        <end position="20"/>
    </location>
</feature>
<reference evidence="2 3" key="1">
    <citation type="journal article" date="2019" name="Sci. Rep.">
        <title>Orb-weaving spider Araneus ventricosus genome elucidates the spidroin gene catalogue.</title>
        <authorList>
            <person name="Kono N."/>
            <person name="Nakamura H."/>
            <person name="Ohtoshi R."/>
            <person name="Moran D.A.P."/>
            <person name="Shinohara A."/>
            <person name="Yoshida Y."/>
            <person name="Fujiwara M."/>
            <person name="Mori M."/>
            <person name="Tomita M."/>
            <person name="Arakawa K."/>
        </authorList>
    </citation>
    <scope>NUCLEOTIDE SEQUENCE [LARGE SCALE GENOMIC DNA]</scope>
</reference>
<evidence type="ECO:0000313" key="3">
    <source>
        <dbReference type="Proteomes" id="UP000499080"/>
    </source>
</evidence>
<evidence type="ECO:0000313" key="2">
    <source>
        <dbReference type="EMBL" id="GBM79991.1"/>
    </source>
</evidence>
<proteinExistence type="predicted"/>
<accession>A0A4Y2IQ44</accession>
<evidence type="ECO:0000256" key="1">
    <source>
        <dbReference type="SAM" id="SignalP"/>
    </source>
</evidence>
<dbReference type="OrthoDB" id="10343641at2759"/>